<sequence length="98" mass="11119">MWDFFLLKPPQWPASAHDTPGRDLLRTHLCLPCTPIGQDRGKKRFLKFICLAEGHGSLCHIENDAFPGPHRIWKSGRSNPPRPLLNLVVNKLGCKQLL</sequence>
<dbReference type="Proteomes" id="UP000838756">
    <property type="component" value="Unassembled WGS sequence"/>
</dbReference>
<dbReference type="AlphaFoldDB" id="A0A8S4RTU5"/>
<name>A0A8S4RTU5_9NEOP</name>
<gene>
    <name evidence="1" type="primary">jg12036</name>
    <name evidence="1" type="ORF">PAEG_LOCUS18286</name>
</gene>
<evidence type="ECO:0000313" key="1">
    <source>
        <dbReference type="EMBL" id="CAH2241902.1"/>
    </source>
</evidence>
<comment type="caution">
    <text evidence="1">The sequence shown here is derived from an EMBL/GenBank/DDBJ whole genome shotgun (WGS) entry which is preliminary data.</text>
</comment>
<evidence type="ECO:0000313" key="2">
    <source>
        <dbReference type="Proteomes" id="UP000838756"/>
    </source>
</evidence>
<reference evidence="1" key="1">
    <citation type="submission" date="2022-03" db="EMBL/GenBank/DDBJ databases">
        <authorList>
            <person name="Lindestad O."/>
        </authorList>
    </citation>
    <scope>NUCLEOTIDE SEQUENCE</scope>
</reference>
<proteinExistence type="predicted"/>
<protein>
    <submittedName>
        <fullName evidence="1">Jg12036 protein</fullName>
    </submittedName>
</protein>
<keyword evidence="2" id="KW-1185">Reference proteome</keyword>
<dbReference type="EMBL" id="CAKXAJ010025593">
    <property type="protein sequence ID" value="CAH2241902.1"/>
    <property type="molecule type" value="Genomic_DNA"/>
</dbReference>
<organism evidence="1 2">
    <name type="scientific">Pararge aegeria aegeria</name>
    <dbReference type="NCBI Taxonomy" id="348720"/>
    <lineage>
        <taxon>Eukaryota</taxon>
        <taxon>Metazoa</taxon>
        <taxon>Ecdysozoa</taxon>
        <taxon>Arthropoda</taxon>
        <taxon>Hexapoda</taxon>
        <taxon>Insecta</taxon>
        <taxon>Pterygota</taxon>
        <taxon>Neoptera</taxon>
        <taxon>Endopterygota</taxon>
        <taxon>Lepidoptera</taxon>
        <taxon>Glossata</taxon>
        <taxon>Ditrysia</taxon>
        <taxon>Papilionoidea</taxon>
        <taxon>Nymphalidae</taxon>
        <taxon>Satyrinae</taxon>
        <taxon>Satyrini</taxon>
        <taxon>Parargina</taxon>
        <taxon>Pararge</taxon>
    </lineage>
</organism>
<accession>A0A8S4RTU5</accession>